<dbReference type="EMBL" id="NHTK01001171">
    <property type="protein sequence ID" value="PPR02385.1"/>
    <property type="molecule type" value="Genomic_DNA"/>
</dbReference>
<gene>
    <name evidence="2" type="ORF">CVT24_011727</name>
</gene>
<keyword evidence="3" id="KW-1185">Reference proteome</keyword>
<dbReference type="InParanoid" id="A0A409YHE2"/>
<evidence type="ECO:0000256" key="1">
    <source>
        <dbReference type="SAM" id="MobiDB-lite"/>
    </source>
</evidence>
<feature type="region of interest" description="Disordered" evidence="1">
    <location>
        <begin position="126"/>
        <end position="145"/>
    </location>
</feature>
<evidence type="ECO:0000313" key="2">
    <source>
        <dbReference type="EMBL" id="PPR02385.1"/>
    </source>
</evidence>
<reference evidence="2 3" key="1">
    <citation type="journal article" date="2018" name="Evol. Lett.">
        <title>Horizontal gene cluster transfer increased hallucinogenic mushroom diversity.</title>
        <authorList>
            <person name="Reynolds H.T."/>
            <person name="Vijayakumar V."/>
            <person name="Gluck-Thaler E."/>
            <person name="Korotkin H.B."/>
            <person name="Matheny P.B."/>
            <person name="Slot J.C."/>
        </authorList>
    </citation>
    <scope>NUCLEOTIDE SEQUENCE [LARGE SCALE GENOMIC DNA]</scope>
    <source>
        <strain evidence="2 3">2629</strain>
    </source>
</reference>
<evidence type="ECO:0000313" key="3">
    <source>
        <dbReference type="Proteomes" id="UP000284842"/>
    </source>
</evidence>
<comment type="caution">
    <text evidence="2">The sequence shown here is derived from an EMBL/GenBank/DDBJ whole genome shotgun (WGS) entry which is preliminary data.</text>
</comment>
<dbReference type="AlphaFoldDB" id="A0A409YHE2"/>
<proteinExistence type="predicted"/>
<protein>
    <submittedName>
        <fullName evidence="2">Uncharacterized protein</fullName>
    </submittedName>
</protein>
<dbReference type="Proteomes" id="UP000284842">
    <property type="component" value="Unassembled WGS sequence"/>
</dbReference>
<name>A0A409YHE2_9AGAR</name>
<organism evidence="2 3">
    <name type="scientific">Panaeolus cyanescens</name>
    <dbReference type="NCBI Taxonomy" id="181874"/>
    <lineage>
        <taxon>Eukaryota</taxon>
        <taxon>Fungi</taxon>
        <taxon>Dikarya</taxon>
        <taxon>Basidiomycota</taxon>
        <taxon>Agaricomycotina</taxon>
        <taxon>Agaricomycetes</taxon>
        <taxon>Agaricomycetidae</taxon>
        <taxon>Agaricales</taxon>
        <taxon>Agaricineae</taxon>
        <taxon>Galeropsidaceae</taxon>
        <taxon>Panaeolus</taxon>
    </lineage>
</organism>
<accession>A0A409YHE2</accession>
<sequence length="623" mass="71065">MGFSKIYDWVHRRLKHDHAPRTGAAQYPKQPHRRTISLRKGKRVFKNAFSRKCGHDQFRTIAPQPIVIQIHRERRFDTSYQDYPLFRSIDAVINDQLQENEIQTSPPDLDNDQNDDPNLRSILQDQSDTAAPGQDESWNTGLLLRPVHPPVSNHFPAYDSQNSPPDLNDNLNDFDLQQDQHKFLTTNLSSQQGYPPINNFPQANQDQTSLFGLEDNQSNDLDLQITTMSTAQQDKYFSRQRQGDENDIDLQYNAQYQSNVDDPDQDDLFTTNLLLHPPIHLQGDEMTTDMPYDDDDINNDLAPTPSSVDSISRQINFAHIKALALIFDCVTDAMVTLYELFNGLRAEQSIGFLSITCRNCEPSSTRRRIGDDVNVKLPLPFHPVTSLELINVPFDEGSQLLNRWNPRVRLESLVWNNDCMSSHSKSLPESDCQPPLPVLQDLRIFSLVFTPTPDADEQPFCEYTSDLLSQIQATFYGPPVPRPEPSTTPRTLSLALSHLPKDIASLLKLPLRQLKISKAISTDVCLMILSRCPKLEIMDVIVDQNGMRYGEIVNCHSLQLFRVTCQCHGLFDSLFSLIASCSTFHQRTVCLEIEWASNVSQEEQTHVERQCAGRFKMSRNSMH</sequence>